<dbReference type="AlphaFoldDB" id="A0AAW9JWT7"/>
<evidence type="ECO:0000256" key="2">
    <source>
        <dbReference type="SAM" id="MobiDB-lite"/>
    </source>
</evidence>
<feature type="coiled-coil region" evidence="1">
    <location>
        <begin position="72"/>
        <end position="103"/>
    </location>
</feature>
<sequence>MKKVKFNLQFFAEPEPVPASGQEQAQGEKQTDNPTDNPNGNQEENKTSNKNDKKYSDTDLDNIINKKFAEWQKKKDEEIRQANLTAEEKEQERIKRLEELERTVAKNQADEKARQRLSEAKLPIEFAGFISDTQDDRAETKFKEFQAALTNYRESILKGVVKGDTPKQPKQSANQADNWRDRLTKNLKSIKEGE</sequence>
<feature type="compositionally biased region" description="Polar residues" evidence="2">
    <location>
        <begin position="21"/>
        <end position="42"/>
    </location>
</feature>
<name>A0AAW9JWT7_9ENTE</name>
<evidence type="ECO:0000256" key="1">
    <source>
        <dbReference type="SAM" id="Coils"/>
    </source>
</evidence>
<dbReference type="EMBL" id="JAXOGL010000008">
    <property type="protein sequence ID" value="MDZ5597856.1"/>
    <property type="molecule type" value="Genomic_DNA"/>
</dbReference>
<feature type="region of interest" description="Disordered" evidence="2">
    <location>
        <begin position="1"/>
        <end position="59"/>
    </location>
</feature>
<feature type="compositionally biased region" description="Basic and acidic residues" evidence="2">
    <location>
        <begin position="43"/>
        <end position="57"/>
    </location>
</feature>
<protein>
    <submittedName>
        <fullName evidence="3">DUF4355 domain-containing protein</fullName>
    </submittedName>
</protein>
<organism evidence="3 4">
    <name type="scientific">Enterococcus cecorum</name>
    <dbReference type="NCBI Taxonomy" id="44008"/>
    <lineage>
        <taxon>Bacteria</taxon>
        <taxon>Bacillati</taxon>
        <taxon>Bacillota</taxon>
        <taxon>Bacilli</taxon>
        <taxon>Lactobacillales</taxon>
        <taxon>Enterococcaceae</taxon>
        <taxon>Enterococcus</taxon>
    </lineage>
</organism>
<dbReference type="InterPro" id="IPR025580">
    <property type="entry name" value="Gp46"/>
</dbReference>
<feature type="region of interest" description="Disordered" evidence="2">
    <location>
        <begin position="160"/>
        <end position="181"/>
    </location>
</feature>
<dbReference type="Pfam" id="PF14265">
    <property type="entry name" value="DUF4355"/>
    <property type="match status" value="1"/>
</dbReference>
<accession>A0AAW9JWT7</accession>
<evidence type="ECO:0000313" key="3">
    <source>
        <dbReference type="EMBL" id="MDZ5597856.1"/>
    </source>
</evidence>
<dbReference type="RefSeq" id="WP_243179760.1">
    <property type="nucleotide sequence ID" value="NZ_JAKYKM010000019.1"/>
</dbReference>
<proteinExistence type="predicted"/>
<comment type="caution">
    <text evidence="3">The sequence shown here is derived from an EMBL/GenBank/DDBJ whole genome shotgun (WGS) entry which is preliminary data.</text>
</comment>
<evidence type="ECO:0000313" key="4">
    <source>
        <dbReference type="Proteomes" id="UP001290582"/>
    </source>
</evidence>
<gene>
    <name evidence="3" type="ORF">U1294_06410</name>
</gene>
<keyword evidence="1" id="KW-0175">Coiled coil</keyword>
<dbReference type="Proteomes" id="UP001290582">
    <property type="component" value="Unassembled WGS sequence"/>
</dbReference>
<reference evidence="3" key="1">
    <citation type="submission" date="2023-12" db="EMBL/GenBank/DDBJ databases">
        <title>Molecular genomic analyses of Enterococcus cecorum from sepsis oubreaks in broilers.</title>
        <authorList>
            <person name="Rhoads D."/>
            <person name="Alrubaye A."/>
        </authorList>
    </citation>
    <scope>NUCLEOTIDE SEQUENCE</scope>
    <source>
        <strain evidence="3">1755</strain>
    </source>
</reference>
<feature type="compositionally biased region" description="Polar residues" evidence="2">
    <location>
        <begin position="168"/>
        <end position="177"/>
    </location>
</feature>